<dbReference type="GO" id="GO:0008270">
    <property type="term" value="F:zinc ion binding"/>
    <property type="evidence" value="ECO:0007669"/>
    <property type="project" value="UniProtKB-KW"/>
</dbReference>
<keyword evidence="4 11" id="KW-0863">Zinc-finger</keyword>
<name>A0A0N4ZDS5_PARTI</name>
<keyword evidence="14" id="KW-1185">Reference proteome</keyword>
<evidence type="ECO:0000313" key="15">
    <source>
        <dbReference type="WBParaSite" id="PTRK_0000573200.1"/>
    </source>
</evidence>
<dbReference type="CDD" id="cd06960">
    <property type="entry name" value="NR_DBD_HNF4A"/>
    <property type="match status" value="1"/>
</dbReference>
<evidence type="ECO:0000256" key="7">
    <source>
        <dbReference type="ARBA" id="ARBA00023125"/>
    </source>
</evidence>
<dbReference type="InterPro" id="IPR013088">
    <property type="entry name" value="Znf_NHR/GATA"/>
</dbReference>
<dbReference type="GO" id="GO:0003700">
    <property type="term" value="F:DNA-binding transcription factor activity"/>
    <property type="evidence" value="ECO:0007669"/>
    <property type="project" value="InterPro"/>
</dbReference>
<keyword evidence="7 11" id="KW-0238">DNA-binding</keyword>
<dbReference type="SMART" id="SM00399">
    <property type="entry name" value="ZnF_C4"/>
    <property type="match status" value="1"/>
</dbReference>
<evidence type="ECO:0000256" key="8">
    <source>
        <dbReference type="ARBA" id="ARBA00023163"/>
    </source>
</evidence>
<dbReference type="InterPro" id="IPR001628">
    <property type="entry name" value="Znf_hrmn_rcpt"/>
</dbReference>
<evidence type="ECO:0000256" key="9">
    <source>
        <dbReference type="ARBA" id="ARBA00023170"/>
    </source>
</evidence>
<dbReference type="PRINTS" id="PR00047">
    <property type="entry name" value="STROIDFINGER"/>
</dbReference>
<keyword evidence="9 11" id="KW-0675">Receptor</keyword>
<organism evidence="14 15">
    <name type="scientific">Parastrongyloides trichosuri</name>
    <name type="common">Possum-specific nematode worm</name>
    <dbReference type="NCBI Taxonomy" id="131310"/>
    <lineage>
        <taxon>Eukaryota</taxon>
        <taxon>Metazoa</taxon>
        <taxon>Ecdysozoa</taxon>
        <taxon>Nematoda</taxon>
        <taxon>Chromadorea</taxon>
        <taxon>Rhabditida</taxon>
        <taxon>Tylenchina</taxon>
        <taxon>Panagrolaimomorpha</taxon>
        <taxon>Strongyloidoidea</taxon>
        <taxon>Strongyloididae</taxon>
        <taxon>Parastrongyloides</taxon>
    </lineage>
</organism>
<dbReference type="PROSITE" id="PS00031">
    <property type="entry name" value="NUCLEAR_REC_DBD_1"/>
    <property type="match status" value="1"/>
</dbReference>
<evidence type="ECO:0000259" key="12">
    <source>
        <dbReference type="PROSITE" id="PS51030"/>
    </source>
</evidence>
<keyword evidence="5 11" id="KW-0862">Zinc</keyword>
<evidence type="ECO:0000256" key="11">
    <source>
        <dbReference type="RuleBase" id="RU004334"/>
    </source>
</evidence>
<feature type="domain" description="NR LBD" evidence="13">
    <location>
        <begin position="180"/>
        <end position="436"/>
    </location>
</feature>
<dbReference type="PROSITE" id="PS51843">
    <property type="entry name" value="NR_LBD"/>
    <property type="match status" value="1"/>
</dbReference>
<evidence type="ECO:0000256" key="3">
    <source>
        <dbReference type="ARBA" id="ARBA00022723"/>
    </source>
</evidence>
<dbReference type="Pfam" id="PF00104">
    <property type="entry name" value="Hormone_recep"/>
    <property type="match status" value="1"/>
</dbReference>
<dbReference type="SUPFAM" id="SSF57716">
    <property type="entry name" value="Glucocorticoid receptor-like (DNA-binding domain)"/>
    <property type="match status" value="1"/>
</dbReference>
<dbReference type="WBParaSite" id="PTRK_0000573200.1">
    <property type="protein sequence ID" value="PTRK_0000573200.1"/>
    <property type="gene ID" value="PTRK_0000573200"/>
</dbReference>
<keyword evidence="8 11" id="KW-0804">Transcription</keyword>
<evidence type="ECO:0000313" key="14">
    <source>
        <dbReference type="Proteomes" id="UP000038045"/>
    </source>
</evidence>
<keyword evidence="3 11" id="KW-0479">Metal-binding</keyword>
<evidence type="ECO:0000259" key="13">
    <source>
        <dbReference type="PROSITE" id="PS51843"/>
    </source>
</evidence>
<dbReference type="Gene3D" id="1.10.565.10">
    <property type="entry name" value="Retinoid X Receptor"/>
    <property type="match status" value="1"/>
</dbReference>
<evidence type="ECO:0000256" key="5">
    <source>
        <dbReference type="ARBA" id="ARBA00022833"/>
    </source>
</evidence>
<protein>
    <submittedName>
        <fullName evidence="15">Nuclear receptor</fullName>
    </submittedName>
</protein>
<keyword evidence="6 11" id="KW-0805">Transcription regulation</keyword>
<comment type="subcellular location">
    <subcellularLocation>
        <location evidence="1 11">Nucleus</location>
    </subcellularLocation>
</comment>
<dbReference type="Gene3D" id="3.30.50.10">
    <property type="entry name" value="Erythroid Transcription Factor GATA-1, subunit A"/>
    <property type="match status" value="1"/>
</dbReference>
<dbReference type="InterPro" id="IPR000536">
    <property type="entry name" value="Nucl_hrmn_rcpt_lig-bd"/>
</dbReference>
<dbReference type="PROSITE" id="PS51030">
    <property type="entry name" value="NUCLEAR_REC_DBD_2"/>
    <property type="match status" value="1"/>
</dbReference>
<evidence type="ECO:0000256" key="6">
    <source>
        <dbReference type="ARBA" id="ARBA00023015"/>
    </source>
</evidence>
<dbReference type="Pfam" id="PF00105">
    <property type="entry name" value="zf-C4"/>
    <property type="match status" value="1"/>
</dbReference>
<reference evidence="15" key="1">
    <citation type="submission" date="2017-02" db="UniProtKB">
        <authorList>
            <consortium name="WormBaseParasite"/>
        </authorList>
    </citation>
    <scope>IDENTIFICATION</scope>
</reference>
<dbReference type="SUPFAM" id="SSF48508">
    <property type="entry name" value="Nuclear receptor ligand-binding domain"/>
    <property type="match status" value="1"/>
</dbReference>
<evidence type="ECO:0000256" key="10">
    <source>
        <dbReference type="ARBA" id="ARBA00023242"/>
    </source>
</evidence>
<comment type="similarity">
    <text evidence="2 11">Belongs to the nuclear hormone receptor family.</text>
</comment>
<dbReference type="GO" id="GO:0000978">
    <property type="term" value="F:RNA polymerase II cis-regulatory region sequence-specific DNA binding"/>
    <property type="evidence" value="ECO:0007669"/>
    <property type="project" value="InterPro"/>
</dbReference>
<evidence type="ECO:0000256" key="1">
    <source>
        <dbReference type="ARBA" id="ARBA00004123"/>
    </source>
</evidence>
<dbReference type="STRING" id="131310.A0A0N4ZDS5"/>
<dbReference type="GO" id="GO:0005634">
    <property type="term" value="C:nucleus"/>
    <property type="evidence" value="ECO:0007669"/>
    <property type="project" value="UniProtKB-SubCell"/>
</dbReference>
<feature type="domain" description="Nuclear receptor" evidence="12">
    <location>
        <begin position="9"/>
        <end position="85"/>
    </location>
</feature>
<keyword evidence="10 11" id="KW-0539">Nucleus</keyword>
<evidence type="ECO:0000256" key="2">
    <source>
        <dbReference type="ARBA" id="ARBA00005993"/>
    </source>
</evidence>
<dbReference type="InterPro" id="IPR049636">
    <property type="entry name" value="HNF4-like_DBD"/>
</dbReference>
<accession>A0A0N4ZDS5</accession>
<proteinExistence type="inferred from homology"/>
<dbReference type="Proteomes" id="UP000038045">
    <property type="component" value="Unplaced"/>
</dbReference>
<dbReference type="InterPro" id="IPR035500">
    <property type="entry name" value="NHR-like_dom_sf"/>
</dbReference>
<evidence type="ECO:0000256" key="4">
    <source>
        <dbReference type="ARBA" id="ARBA00022771"/>
    </source>
</evidence>
<dbReference type="PANTHER" id="PTHR45680:SF29">
    <property type="entry name" value="NUCLEAR HORMONE RECEPTOR FAMILY"/>
    <property type="match status" value="1"/>
</dbReference>
<dbReference type="SMART" id="SM00430">
    <property type="entry name" value="HOLI"/>
    <property type="match status" value="1"/>
</dbReference>
<sequence>MNDNDVVERETCLICSAPSNGVHFQVNSCRGCAAFFKRTKTLNLEYKCRRGTKNCEIRYDNNQKCRFCRYEKCISVGMTLRGTSKYNESSETSFDYSKVKTDDQTTSNKLATKYQNYTDEDSLSYTPSMYERPESITTNHPQCPYSSPEKLLASLEGNFTLIVQDVKNILNLPLFDVPYSSNISMTCLQRTSLALDNYFLRWDFKHKSQIQILNCVTSIKFLEHKQRSLTFIAELLMHIPEYVQLQFPEKLYIYRHFWPLFSTFDKIISSNMIFGKQESSHLIILNSDTAYEMEKFSFSPDIINKETADEMSNFIKPNHEFFIKYLYTPIQNMELDKNEIAFIVQQLIWSEKKNPGLSVETQKFMEKMVKVVSNELHNYYVYHKKIDNYAWRLGEIMKLIQNASQFSEKIKETFLVAKIFGIFNCSFSECEISGMY</sequence>
<dbReference type="AlphaFoldDB" id="A0A0N4ZDS5"/>
<dbReference type="PANTHER" id="PTHR45680">
    <property type="entry name" value="NUCLEAR HORMONE RECEPTOR FAMILY"/>
    <property type="match status" value="1"/>
</dbReference>
<dbReference type="InterPro" id="IPR051152">
    <property type="entry name" value="C.elegans_Orphan_NR"/>
</dbReference>